<sequence length="44" mass="5057">MQKHSAFAQVNVHKLENTYLKLEEKMSLEIKSLNQPKAGLSKMI</sequence>
<gene>
    <name evidence="1" type="ORF">A33Q_2331</name>
</gene>
<dbReference type="EMBL" id="ALWO02000033">
    <property type="protein sequence ID" value="EOZ96561.1"/>
    <property type="molecule type" value="Genomic_DNA"/>
</dbReference>
<evidence type="ECO:0000313" key="2">
    <source>
        <dbReference type="Proteomes" id="UP000006073"/>
    </source>
</evidence>
<name>S2DWX5_INDAL</name>
<dbReference type="AlphaFoldDB" id="S2DWX5"/>
<protein>
    <submittedName>
        <fullName evidence="1">Uncharacterized protein</fullName>
    </submittedName>
</protein>
<proteinExistence type="predicted"/>
<comment type="caution">
    <text evidence="1">The sequence shown here is derived from an EMBL/GenBank/DDBJ whole genome shotgun (WGS) entry which is preliminary data.</text>
</comment>
<dbReference type="STRING" id="1189612.A33Q_2331"/>
<dbReference type="Proteomes" id="UP000006073">
    <property type="component" value="Unassembled WGS sequence"/>
</dbReference>
<reference evidence="1 2" key="1">
    <citation type="journal article" date="2013" name="Genome Announc.">
        <title>Draft Genome Sequence of Indibacter alkaliphilus Strain LW1T, Isolated from Lonar Lake, a Haloalkaline Lake in the Buldana District of Maharashtra, India.</title>
        <authorList>
            <person name="Singh A."/>
            <person name="Kumar Jangir P."/>
            <person name="Sharma R."/>
            <person name="Singh A."/>
            <person name="Kumar Pinnaka A."/>
            <person name="Shivaji S."/>
        </authorList>
    </citation>
    <scope>NUCLEOTIDE SEQUENCE [LARGE SCALE GENOMIC DNA]</scope>
    <source>
        <strain evidence="2">CCUG 57479 / KCTC 22604 / LW1</strain>
    </source>
</reference>
<accession>S2DWX5</accession>
<keyword evidence="2" id="KW-1185">Reference proteome</keyword>
<evidence type="ECO:0000313" key="1">
    <source>
        <dbReference type="EMBL" id="EOZ96561.1"/>
    </source>
</evidence>
<organism evidence="1 2">
    <name type="scientific">Indibacter alkaliphilus (strain CCUG 57479 / KCTC 22604 / LW1)</name>
    <dbReference type="NCBI Taxonomy" id="1189612"/>
    <lineage>
        <taxon>Bacteria</taxon>
        <taxon>Pseudomonadati</taxon>
        <taxon>Bacteroidota</taxon>
        <taxon>Cytophagia</taxon>
        <taxon>Cytophagales</taxon>
        <taxon>Cyclobacteriaceae</taxon>
    </lineage>
</organism>